<dbReference type="AlphaFoldDB" id="A0AAD5QQ26"/>
<reference evidence="1" key="1">
    <citation type="submission" date="2021-06" db="EMBL/GenBank/DDBJ databases">
        <title>Parelaphostrongylus tenuis whole genome reference sequence.</title>
        <authorList>
            <person name="Garwood T.J."/>
            <person name="Larsen P.A."/>
            <person name="Fountain-Jones N.M."/>
            <person name="Garbe J.R."/>
            <person name="Macchietto M.G."/>
            <person name="Kania S.A."/>
            <person name="Gerhold R.W."/>
            <person name="Richards J.E."/>
            <person name="Wolf T.M."/>
        </authorList>
    </citation>
    <scope>NUCLEOTIDE SEQUENCE</scope>
    <source>
        <strain evidence="1">MNPRO001-30</strain>
        <tissue evidence="1">Meninges</tissue>
    </source>
</reference>
<proteinExistence type="predicted"/>
<gene>
    <name evidence="1" type="ORF">KIN20_019163</name>
</gene>
<organism evidence="1 2">
    <name type="scientific">Parelaphostrongylus tenuis</name>
    <name type="common">Meningeal worm</name>
    <dbReference type="NCBI Taxonomy" id="148309"/>
    <lineage>
        <taxon>Eukaryota</taxon>
        <taxon>Metazoa</taxon>
        <taxon>Ecdysozoa</taxon>
        <taxon>Nematoda</taxon>
        <taxon>Chromadorea</taxon>
        <taxon>Rhabditida</taxon>
        <taxon>Rhabditina</taxon>
        <taxon>Rhabditomorpha</taxon>
        <taxon>Strongyloidea</taxon>
        <taxon>Metastrongylidae</taxon>
        <taxon>Parelaphostrongylus</taxon>
    </lineage>
</organism>
<accession>A0AAD5QQ26</accession>
<sequence length="75" mass="8555">MVKSLGKAFDTNEPSSLLIVDDVSTWERLGMRSSSVVRLIYRLFDRSESDGLLLVTFSMATKSFFTFISKADFHR</sequence>
<name>A0AAD5QQ26_PARTN</name>
<protein>
    <submittedName>
        <fullName evidence="1">Uncharacterized protein</fullName>
    </submittedName>
</protein>
<dbReference type="Proteomes" id="UP001196413">
    <property type="component" value="Unassembled WGS sequence"/>
</dbReference>
<evidence type="ECO:0000313" key="1">
    <source>
        <dbReference type="EMBL" id="KAJ1360238.1"/>
    </source>
</evidence>
<comment type="caution">
    <text evidence="1">The sequence shown here is derived from an EMBL/GenBank/DDBJ whole genome shotgun (WGS) entry which is preliminary data.</text>
</comment>
<dbReference type="EMBL" id="JAHQIW010003830">
    <property type="protein sequence ID" value="KAJ1360238.1"/>
    <property type="molecule type" value="Genomic_DNA"/>
</dbReference>
<evidence type="ECO:0000313" key="2">
    <source>
        <dbReference type="Proteomes" id="UP001196413"/>
    </source>
</evidence>
<keyword evidence="2" id="KW-1185">Reference proteome</keyword>